<dbReference type="Proteomes" id="UP001153269">
    <property type="component" value="Unassembled WGS sequence"/>
</dbReference>
<protein>
    <submittedName>
        <fullName evidence="2">Uncharacterized protein</fullName>
    </submittedName>
</protein>
<comment type="caution">
    <text evidence="2">The sequence shown here is derived from an EMBL/GenBank/DDBJ whole genome shotgun (WGS) entry which is preliminary data.</text>
</comment>
<evidence type="ECO:0000313" key="3">
    <source>
        <dbReference type="Proteomes" id="UP001153269"/>
    </source>
</evidence>
<feature type="region of interest" description="Disordered" evidence="1">
    <location>
        <begin position="87"/>
        <end position="123"/>
    </location>
</feature>
<dbReference type="EMBL" id="CADEAL010004263">
    <property type="protein sequence ID" value="CAB1455601.1"/>
    <property type="molecule type" value="Genomic_DNA"/>
</dbReference>
<name>A0A9N7VNQ2_PLEPL</name>
<dbReference type="AlphaFoldDB" id="A0A9N7VNQ2"/>
<sequence>MLTVPAAMGMENAEVQGHFKYSAARGSPLLVHRILLLSHALICTRNTRHLTNTGNIGDGKVSVRGGEPECGSRLIIWARGSSVGTDVFRVPTTRPSVTEPARGRMGPLQGHTAGSNNTYSTGQTVSQNNFIVPKIGVESTAETQDGRGVQKGGGSGKVGRKMGRVAKGRVEQERWGGCGKLGDWKRESQGPTV</sequence>
<evidence type="ECO:0000256" key="1">
    <source>
        <dbReference type="SAM" id="MobiDB-lite"/>
    </source>
</evidence>
<feature type="compositionally biased region" description="Polar residues" evidence="1">
    <location>
        <begin position="112"/>
        <end position="123"/>
    </location>
</feature>
<organism evidence="2 3">
    <name type="scientific">Pleuronectes platessa</name>
    <name type="common">European plaice</name>
    <dbReference type="NCBI Taxonomy" id="8262"/>
    <lineage>
        <taxon>Eukaryota</taxon>
        <taxon>Metazoa</taxon>
        <taxon>Chordata</taxon>
        <taxon>Craniata</taxon>
        <taxon>Vertebrata</taxon>
        <taxon>Euteleostomi</taxon>
        <taxon>Actinopterygii</taxon>
        <taxon>Neopterygii</taxon>
        <taxon>Teleostei</taxon>
        <taxon>Neoteleostei</taxon>
        <taxon>Acanthomorphata</taxon>
        <taxon>Carangaria</taxon>
        <taxon>Pleuronectiformes</taxon>
        <taxon>Pleuronectoidei</taxon>
        <taxon>Pleuronectidae</taxon>
        <taxon>Pleuronectes</taxon>
    </lineage>
</organism>
<accession>A0A9N7VNQ2</accession>
<reference evidence="2" key="1">
    <citation type="submission" date="2020-03" db="EMBL/GenBank/DDBJ databases">
        <authorList>
            <person name="Weist P."/>
        </authorList>
    </citation>
    <scope>NUCLEOTIDE SEQUENCE</scope>
</reference>
<proteinExistence type="predicted"/>
<feature type="region of interest" description="Disordered" evidence="1">
    <location>
        <begin position="138"/>
        <end position="163"/>
    </location>
</feature>
<keyword evidence="3" id="KW-1185">Reference proteome</keyword>
<gene>
    <name evidence="2" type="ORF">PLEPLA_LOCUS43382</name>
</gene>
<evidence type="ECO:0000313" key="2">
    <source>
        <dbReference type="EMBL" id="CAB1455601.1"/>
    </source>
</evidence>